<dbReference type="Pfam" id="PF01914">
    <property type="entry name" value="MarC"/>
    <property type="match status" value="1"/>
</dbReference>
<evidence type="ECO:0000313" key="9">
    <source>
        <dbReference type="Proteomes" id="UP000766595"/>
    </source>
</evidence>
<dbReference type="EMBL" id="JAHHZF010000001">
    <property type="protein sequence ID" value="MBT9288317.1"/>
    <property type="molecule type" value="Genomic_DNA"/>
</dbReference>
<evidence type="ECO:0000313" key="8">
    <source>
        <dbReference type="EMBL" id="MBT9288317.1"/>
    </source>
</evidence>
<evidence type="ECO:0000256" key="7">
    <source>
        <dbReference type="RuleBase" id="RU362048"/>
    </source>
</evidence>
<dbReference type="InterPro" id="IPR002771">
    <property type="entry name" value="Multi_antbiot-R_MarC"/>
</dbReference>
<comment type="subcellular location">
    <subcellularLocation>
        <location evidence="1 7">Cell membrane</location>
        <topology evidence="1 7">Multi-pass membrane protein</topology>
    </subcellularLocation>
</comment>
<comment type="caution">
    <text evidence="8">The sequence shown here is derived from an EMBL/GenBank/DDBJ whole genome shotgun (WGS) entry which is preliminary data.</text>
</comment>
<accession>A0A947GB51</accession>
<dbReference type="NCBIfam" id="TIGR00427">
    <property type="entry name" value="NAAT family transporter"/>
    <property type="match status" value="1"/>
</dbReference>
<evidence type="ECO:0000256" key="3">
    <source>
        <dbReference type="ARBA" id="ARBA00022475"/>
    </source>
</evidence>
<keyword evidence="9" id="KW-1185">Reference proteome</keyword>
<dbReference type="PANTHER" id="PTHR33508:SF1">
    <property type="entry name" value="UPF0056 MEMBRANE PROTEIN YHCE"/>
    <property type="match status" value="1"/>
</dbReference>
<keyword evidence="3" id="KW-1003">Cell membrane</keyword>
<evidence type="ECO:0000256" key="5">
    <source>
        <dbReference type="ARBA" id="ARBA00022989"/>
    </source>
</evidence>
<dbReference type="RefSeq" id="WP_261966988.1">
    <property type="nucleotide sequence ID" value="NZ_JAHHZF010000001.1"/>
</dbReference>
<evidence type="ECO:0000256" key="1">
    <source>
        <dbReference type="ARBA" id="ARBA00004651"/>
    </source>
</evidence>
<feature type="transmembrane region" description="Helical" evidence="7">
    <location>
        <begin position="40"/>
        <end position="66"/>
    </location>
</feature>
<dbReference type="Proteomes" id="UP000766595">
    <property type="component" value="Unassembled WGS sequence"/>
</dbReference>
<keyword evidence="4 7" id="KW-0812">Transmembrane</keyword>
<evidence type="ECO:0000256" key="2">
    <source>
        <dbReference type="ARBA" id="ARBA00009784"/>
    </source>
</evidence>
<organism evidence="8 9">
    <name type="scientific">Prosthecodimorpha staleyi</name>
    <dbReference type="NCBI Taxonomy" id="2840188"/>
    <lineage>
        <taxon>Bacteria</taxon>
        <taxon>Pseudomonadati</taxon>
        <taxon>Pseudomonadota</taxon>
        <taxon>Alphaproteobacteria</taxon>
        <taxon>Hyphomicrobiales</taxon>
        <taxon>Ancalomicrobiaceae</taxon>
        <taxon>Prosthecodimorpha</taxon>
    </lineage>
</organism>
<protein>
    <recommendedName>
        <fullName evidence="7">UPF0056 membrane protein</fullName>
    </recommendedName>
</protein>
<feature type="transmembrane region" description="Helical" evidence="7">
    <location>
        <begin position="112"/>
        <end position="137"/>
    </location>
</feature>
<keyword evidence="6 7" id="KW-0472">Membrane</keyword>
<feature type="transmembrane region" description="Helical" evidence="7">
    <location>
        <begin position="184"/>
        <end position="205"/>
    </location>
</feature>
<comment type="similarity">
    <text evidence="2 7">Belongs to the UPF0056 (MarC) family.</text>
</comment>
<feature type="transmembrane region" description="Helical" evidence="7">
    <location>
        <begin position="72"/>
        <end position="91"/>
    </location>
</feature>
<feature type="transmembrane region" description="Helical" evidence="7">
    <location>
        <begin position="143"/>
        <end position="163"/>
    </location>
</feature>
<name>A0A947GB51_9HYPH</name>
<proteinExistence type="inferred from homology"/>
<sequence>MPDYLLNAFVTLFVTVDPPGLAPIFMALTARLQPADRRAVAIRSTIIATVTLLVFAAIGGPVLALLGITVPAFRIAGGLLLFYIAFEMVFAKRSERKSEQVARPLSEDEIRHLAVFPIAIPLVAGPGAISATILAASQAPGPVALALFLGIIVVVVGSCLAVFMAADQLNRLLGETGRVVVERLLGLVLAALAVQFVADGIKAIARLP</sequence>
<dbReference type="PANTHER" id="PTHR33508">
    <property type="entry name" value="UPF0056 MEMBRANE PROTEIN YHCE"/>
    <property type="match status" value="1"/>
</dbReference>
<evidence type="ECO:0000256" key="6">
    <source>
        <dbReference type="ARBA" id="ARBA00023136"/>
    </source>
</evidence>
<reference evidence="8 9" key="1">
    <citation type="submission" date="2021-06" db="EMBL/GenBank/DDBJ databases">
        <authorList>
            <person name="Grouzdev D.S."/>
            <person name="Koziaeva V."/>
        </authorList>
    </citation>
    <scope>NUCLEOTIDE SEQUENCE [LARGE SCALE GENOMIC DNA]</scope>
    <source>
        <strain evidence="8 9">22</strain>
    </source>
</reference>
<dbReference type="GO" id="GO:0005886">
    <property type="term" value="C:plasma membrane"/>
    <property type="evidence" value="ECO:0007669"/>
    <property type="project" value="UniProtKB-SubCell"/>
</dbReference>
<evidence type="ECO:0000256" key="4">
    <source>
        <dbReference type="ARBA" id="ARBA00022692"/>
    </source>
</evidence>
<dbReference type="AlphaFoldDB" id="A0A947GB51"/>
<gene>
    <name evidence="8" type="ORF">KL771_02570</name>
</gene>
<keyword evidence="5 7" id="KW-1133">Transmembrane helix</keyword>
<feature type="transmembrane region" description="Helical" evidence="7">
    <location>
        <begin position="6"/>
        <end position="28"/>
    </location>
</feature>